<reference evidence="6" key="2">
    <citation type="submission" date="2020-09" db="EMBL/GenBank/DDBJ databases">
        <authorList>
            <person name="Sun Q."/>
            <person name="Zhou Y."/>
        </authorList>
    </citation>
    <scope>NUCLEOTIDE SEQUENCE</scope>
    <source>
        <strain evidence="6">CGMCC 1.15448</strain>
    </source>
</reference>
<name>A0A8J2UC51_9BACT</name>
<feature type="transmembrane region" description="Helical" evidence="3">
    <location>
        <begin position="54"/>
        <end position="73"/>
    </location>
</feature>
<dbReference type="InterPro" id="IPR032523">
    <property type="entry name" value="CcmF_C"/>
</dbReference>
<feature type="transmembrane region" description="Helical" evidence="3">
    <location>
        <begin position="347"/>
        <end position="364"/>
    </location>
</feature>
<feature type="transmembrane region" description="Helical" evidence="3">
    <location>
        <begin position="430"/>
        <end position="450"/>
    </location>
</feature>
<feature type="transmembrane region" description="Helical" evidence="3">
    <location>
        <begin position="488"/>
        <end position="507"/>
    </location>
</feature>
<feature type="transmembrane region" description="Helical" evidence="3">
    <location>
        <begin position="135"/>
        <end position="155"/>
    </location>
</feature>
<keyword evidence="2" id="KW-0201">Cytochrome c-type biogenesis</keyword>
<feature type="transmembrane region" description="Helical" evidence="3">
    <location>
        <begin position="242"/>
        <end position="263"/>
    </location>
</feature>
<dbReference type="PANTHER" id="PTHR43653:SF1">
    <property type="entry name" value="CYTOCHROME C-TYPE BIOGENESIS PROTEIN CCMF"/>
    <property type="match status" value="1"/>
</dbReference>
<keyword evidence="7" id="KW-1185">Reference proteome</keyword>
<proteinExistence type="inferred from homology"/>
<organism evidence="6 7">
    <name type="scientific">Puia dinghuensis</name>
    <dbReference type="NCBI Taxonomy" id="1792502"/>
    <lineage>
        <taxon>Bacteria</taxon>
        <taxon>Pseudomonadati</taxon>
        <taxon>Bacteroidota</taxon>
        <taxon>Chitinophagia</taxon>
        <taxon>Chitinophagales</taxon>
        <taxon>Chitinophagaceae</taxon>
        <taxon>Puia</taxon>
    </lineage>
</organism>
<keyword evidence="3" id="KW-0472">Membrane</keyword>
<feature type="transmembrane region" description="Helical" evidence="3">
    <location>
        <begin position="210"/>
        <end position="230"/>
    </location>
</feature>
<accession>A0A8J2UC51</accession>
<keyword evidence="3" id="KW-0812">Transmembrane</keyword>
<dbReference type="InterPro" id="IPR002541">
    <property type="entry name" value="Cyt_c_assembly"/>
</dbReference>
<evidence type="ECO:0000259" key="4">
    <source>
        <dbReference type="Pfam" id="PF01578"/>
    </source>
</evidence>
<dbReference type="GO" id="GO:0017004">
    <property type="term" value="P:cytochrome complex assembly"/>
    <property type="evidence" value="ECO:0007669"/>
    <property type="project" value="UniProtKB-KW"/>
</dbReference>
<evidence type="ECO:0000313" key="7">
    <source>
        <dbReference type="Proteomes" id="UP000607559"/>
    </source>
</evidence>
<evidence type="ECO:0000256" key="1">
    <source>
        <dbReference type="ARBA" id="ARBA00009186"/>
    </source>
</evidence>
<keyword evidence="3" id="KW-1133">Transmembrane helix</keyword>
<evidence type="ECO:0000256" key="3">
    <source>
        <dbReference type="SAM" id="Phobius"/>
    </source>
</evidence>
<dbReference type="PRINTS" id="PR01410">
    <property type="entry name" value="CCBIOGENESIS"/>
</dbReference>
<evidence type="ECO:0000256" key="2">
    <source>
        <dbReference type="ARBA" id="ARBA00022748"/>
    </source>
</evidence>
<dbReference type="RefSeq" id="WP_188931094.1">
    <property type="nucleotide sequence ID" value="NZ_BMJC01000002.1"/>
</dbReference>
<comment type="similarity">
    <text evidence="1">Belongs to the CcmF/CycK/Ccl1/NrfE/CcsA family.</text>
</comment>
<evidence type="ECO:0000313" key="6">
    <source>
        <dbReference type="EMBL" id="GGA96693.1"/>
    </source>
</evidence>
<feature type="transmembrane region" description="Helical" evidence="3">
    <location>
        <begin position="93"/>
        <end position="123"/>
    </location>
</feature>
<comment type="caution">
    <text evidence="6">The sequence shown here is derived from an EMBL/GenBank/DDBJ whole genome shotgun (WGS) entry which is preliminary data.</text>
</comment>
<feature type="transmembrane region" description="Helical" evidence="3">
    <location>
        <begin position="784"/>
        <end position="802"/>
    </location>
</feature>
<feature type="transmembrane region" description="Helical" evidence="3">
    <location>
        <begin position="462"/>
        <end position="482"/>
    </location>
</feature>
<dbReference type="GO" id="GO:0015232">
    <property type="term" value="F:heme transmembrane transporter activity"/>
    <property type="evidence" value="ECO:0007669"/>
    <property type="project" value="InterPro"/>
</dbReference>
<dbReference type="GO" id="GO:0016020">
    <property type="term" value="C:membrane"/>
    <property type="evidence" value="ECO:0007669"/>
    <property type="project" value="InterPro"/>
</dbReference>
<gene>
    <name evidence="6" type="ORF">GCM10011511_19990</name>
</gene>
<feature type="domain" description="Cytochrome c assembly protein" evidence="4">
    <location>
        <begin position="104"/>
        <end position="329"/>
    </location>
</feature>
<dbReference type="Pfam" id="PF16327">
    <property type="entry name" value="CcmF_C"/>
    <property type="match status" value="1"/>
</dbReference>
<feature type="transmembrane region" description="Helical" evidence="3">
    <location>
        <begin position="309"/>
        <end position="327"/>
    </location>
</feature>
<feature type="transmembrane region" description="Helical" evidence="3">
    <location>
        <begin position="519"/>
        <end position="542"/>
    </location>
</feature>
<feature type="transmembrane region" description="Helical" evidence="3">
    <location>
        <begin position="12"/>
        <end position="33"/>
    </location>
</feature>
<reference evidence="6" key="1">
    <citation type="journal article" date="2014" name="Int. J. Syst. Evol. Microbiol.">
        <title>Complete genome sequence of Corynebacterium casei LMG S-19264T (=DSM 44701T), isolated from a smear-ripened cheese.</title>
        <authorList>
            <consortium name="US DOE Joint Genome Institute (JGI-PGF)"/>
            <person name="Walter F."/>
            <person name="Albersmeier A."/>
            <person name="Kalinowski J."/>
            <person name="Ruckert C."/>
        </authorList>
    </citation>
    <scope>NUCLEOTIDE SEQUENCE</scope>
    <source>
        <strain evidence="6">CGMCC 1.15448</strain>
    </source>
</reference>
<sequence>MQYLGEHLLPGRLGHFFALLSFAASFVAVIAYFKATQAKLPEEQNSWRRMGRTAFYIDVAAVFAVLFTILYIVSSRLFEYNFAWEHSSKALKFQYLLACVWEAQEGSFLLWNLWVCVLGLILIRKADKWESPVMTVMSFTQFCIATMIMGIYLFGNKIGLNPFILVRQTEFGMRAPIFSQPDYLSIPQMQDGQGLNALLQNYWMVIHPPVLFLGYSSTVVPFAYAIAGLWKRDFGGWTRAALPWTIFSACVLGTGIMMGSAWAYEALSFGGYWGWDPVENASLVPWLVMVAGLHTQVIYNATGHSLRSTYFFLITQFVLVLYSTFLTRSGILGDLSVHAFVDSGMNVQLASFVLVFLLPAYALFIARYKQIPHIVKEEATDSREFWMFIGSLILFLSAAYIIIFTSLPVINLVREKKVNTDDALFTYNRIEIFIAILIGIFTAFAQYLKYKGTGKGVLMKKLWLPTAVALVVSTLVSIFGGIHYDKYGAGFLAAIHLALFAAVYTVVANAEYIRVGLKGNLRAAGGSVAHIGFGLMLVGILISSSRKQVLSYNTAGVTFSNPDPKQDPLENLTLVKGVRTEMNKYWATYLGNDSLDERSQTRYFHIHFQDKQTADQFDLYPNMMKNTKGQEGGSPNPDKFHYWNRDIFTYISALPPDDNQDTAQFLPQALKLKDTAFYSKGYIILDSVVKDPNNDKYHFSPNDTALMASLTVVSRDSMRYKASPVIFIKDNQPHFLTDTVFAQDLALRFNKITTDQRIELGIKESSEMVPFIALKVLEFPQINILWIGTIIMITGFVMSLLWRRRQAKAKMSVR</sequence>
<dbReference type="GO" id="GO:0020037">
    <property type="term" value="F:heme binding"/>
    <property type="evidence" value="ECO:0007669"/>
    <property type="project" value="InterPro"/>
</dbReference>
<dbReference type="AlphaFoldDB" id="A0A8J2UC51"/>
<feature type="domain" description="Cytochrome c-type biogenesis protein CcmF C-terminal" evidence="5">
    <location>
        <begin position="353"/>
        <end position="547"/>
    </location>
</feature>
<dbReference type="Pfam" id="PF01578">
    <property type="entry name" value="Cytochrom_C_asm"/>
    <property type="match status" value="1"/>
</dbReference>
<dbReference type="Proteomes" id="UP000607559">
    <property type="component" value="Unassembled WGS sequence"/>
</dbReference>
<feature type="transmembrane region" description="Helical" evidence="3">
    <location>
        <begin position="385"/>
        <end position="410"/>
    </location>
</feature>
<evidence type="ECO:0000259" key="5">
    <source>
        <dbReference type="Pfam" id="PF16327"/>
    </source>
</evidence>
<dbReference type="InterPro" id="IPR003567">
    <property type="entry name" value="Cyt_c_biogenesis"/>
</dbReference>
<dbReference type="EMBL" id="BMJC01000002">
    <property type="protein sequence ID" value="GGA96693.1"/>
    <property type="molecule type" value="Genomic_DNA"/>
</dbReference>
<feature type="transmembrane region" description="Helical" evidence="3">
    <location>
        <begin position="283"/>
        <end position="302"/>
    </location>
</feature>
<dbReference type="PANTHER" id="PTHR43653">
    <property type="entry name" value="CYTOCHROME C ASSEMBLY PROTEIN-RELATED"/>
    <property type="match status" value="1"/>
</dbReference>
<protein>
    <submittedName>
        <fullName evidence="6">Cytochrome c assembly protein</fullName>
    </submittedName>
</protein>